<evidence type="ECO:0000313" key="2">
    <source>
        <dbReference type="EMBL" id="GAB61682.1"/>
    </source>
</evidence>
<accession>I3IIY7</accession>
<keyword evidence="1" id="KW-0812">Transmembrane</keyword>
<dbReference type="AlphaFoldDB" id="I3IIY7"/>
<keyword evidence="1" id="KW-0472">Membrane</keyword>
<evidence type="ECO:0000313" key="3">
    <source>
        <dbReference type="Proteomes" id="UP000002985"/>
    </source>
</evidence>
<dbReference type="EMBL" id="BAFH01000003">
    <property type="protein sequence ID" value="GAB61682.1"/>
    <property type="molecule type" value="Genomic_DNA"/>
</dbReference>
<dbReference type="OrthoDB" id="9824323at2"/>
<organism evidence="2 3">
    <name type="scientific">Candidatus Jettenia caeni</name>
    <dbReference type="NCBI Taxonomy" id="247490"/>
    <lineage>
        <taxon>Bacteria</taxon>
        <taxon>Pseudomonadati</taxon>
        <taxon>Planctomycetota</taxon>
        <taxon>Candidatus Brocadiia</taxon>
        <taxon>Candidatus Brocadiales</taxon>
        <taxon>Candidatus Brocadiaceae</taxon>
        <taxon>Candidatus Jettenia</taxon>
    </lineage>
</organism>
<keyword evidence="1" id="KW-1133">Transmembrane helix</keyword>
<protein>
    <submittedName>
        <fullName evidence="2">Uncharacterized protein</fullName>
    </submittedName>
</protein>
<name>I3IIY7_9BACT</name>
<evidence type="ECO:0000256" key="1">
    <source>
        <dbReference type="SAM" id="Phobius"/>
    </source>
</evidence>
<feature type="transmembrane region" description="Helical" evidence="1">
    <location>
        <begin position="12"/>
        <end position="30"/>
    </location>
</feature>
<dbReference type="Proteomes" id="UP000002985">
    <property type="component" value="Unassembled WGS sequence"/>
</dbReference>
<keyword evidence="3" id="KW-1185">Reference proteome</keyword>
<reference evidence="2 3" key="1">
    <citation type="journal article" date="2012" name="FEBS Lett.">
        <title>Anammox organism KSU-1 expresses a NirK-type copper-containing nitrite reductase instead of a NirS-type with cytochrome cd1.</title>
        <authorList>
            <person name="Hira D."/>
            <person name="Toh H."/>
            <person name="Migita C.T."/>
            <person name="Okubo H."/>
            <person name="Nishiyama T."/>
            <person name="Hattori M."/>
            <person name="Furukawa K."/>
            <person name="Fujii T."/>
        </authorList>
    </citation>
    <scope>NUCLEOTIDE SEQUENCE [LARGE SCALE GENOMIC DNA]</scope>
</reference>
<sequence>MHQSKRQHKRQWAIGLCIICVSILFVMVTLDTKNIKQPAFMNKIKPEELTPYEHLIEAKKALINEYKLNENWLKFSQEKIYDARIHLEAIKRDSPEYIEAQRLMDEVKQKEAEMEKVSAILTQECMRKQREEVAGKLEKYFIGKNMYVNVQLDGEEKTILKLEYVSWSYPLIYRVINGTGFLPSLKKLGFKKVIFDATHNYSWTYDLEGNIQE</sequence>
<gene>
    <name evidence="2" type="ORF">KSU1_C0086</name>
</gene>
<comment type="caution">
    <text evidence="2">The sequence shown here is derived from an EMBL/GenBank/DDBJ whole genome shotgun (WGS) entry which is preliminary data.</text>
</comment>
<proteinExistence type="predicted"/>